<keyword evidence="14" id="KW-1185">Reference proteome</keyword>
<proteinExistence type="inferred from homology"/>
<evidence type="ECO:0000313" key="14">
    <source>
        <dbReference type="Proteomes" id="UP000241229"/>
    </source>
</evidence>
<dbReference type="EC" id="1.13.12.19" evidence="4"/>
<comment type="catalytic activity">
    <reaction evidence="10">
        <text>L-arginine + 2-oxoglutarate + O2 = guanidine + L-glutamate 5-semialdehyde + succinate + CO2</text>
        <dbReference type="Rhea" id="RHEA:31535"/>
        <dbReference type="ChEBI" id="CHEBI:15379"/>
        <dbReference type="ChEBI" id="CHEBI:16526"/>
        <dbReference type="ChEBI" id="CHEBI:16810"/>
        <dbReference type="ChEBI" id="CHEBI:30031"/>
        <dbReference type="ChEBI" id="CHEBI:30087"/>
        <dbReference type="ChEBI" id="CHEBI:32682"/>
        <dbReference type="ChEBI" id="CHEBI:58066"/>
        <dbReference type="EC" id="1.14.20.7"/>
    </reaction>
</comment>
<accession>A0A2P7RXS3</accession>
<comment type="pathway">
    <text evidence="2">Alkene biosynthesis; ethylene biosynthesis via 2-oxoglutarate.</text>
</comment>
<evidence type="ECO:0000259" key="12">
    <source>
        <dbReference type="PROSITE" id="PS51471"/>
    </source>
</evidence>
<sequence length="336" mass="36771">MPSDLSENPAPARNFPIFDLSRFEQADAAGRRALGAEVDAICRSTGFLAISGHSVPRPVIDAVWRKAHAFFDLPAEVKEKARAPYPGYPYGYLGPGVEALAKSKGQDTPPDLKESFNGGPLSVPEGLDDAQALAFCYAATIWPEEPAGFRAAWEAYYRAMEDLAGRIMRVFAAALDLRETFFDKTIDRPVSALRALNYPQTHVAPQPGQLRAGAHTDYGSLTILLPQPGSSGLQIFTPEGDWREVPPLDGAFVINIGDLMARWTNDRWVSTLHRVVNSDGSAARRQSLAFFHQPNWHQEIACIPSCLAPGESPRYEPVFSGPYLMSKFQATVKPAA</sequence>
<dbReference type="InterPro" id="IPR050231">
    <property type="entry name" value="Iron_ascorbate_oxido_reductase"/>
</dbReference>
<evidence type="ECO:0000256" key="7">
    <source>
        <dbReference type="ARBA" id="ARBA00031011"/>
    </source>
</evidence>
<dbReference type="AlphaFoldDB" id="A0A2P7RXS3"/>
<evidence type="ECO:0000256" key="10">
    <source>
        <dbReference type="ARBA" id="ARBA00049359"/>
    </source>
</evidence>
<reference evidence="13 14" key="1">
    <citation type="submission" date="2018-03" db="EMBL/GenBank/DDBJ databases">
        <title>The draft genome of Mesorhizobium sp. 6GN-30.</title>
        <authorList>
            <person name="Liu L."/>
            <person name="Li L."/>
            <person name="Wang T."/>
            <person name="Zhang X."/>
            <person name="Liang L."/>
        </authorList>
    </citation>
    <scope>NUCLEOTIDE SEQUENCE [LARGE SCALE GENOMIC DNA]</scope>
    <source>
        <strain evidence="13 14">6GN30</strain>
    </source>
</reference>
<dbReference type="GO" id="GO:0046872">
    <property type="term" value="F:metal ion binding"/>
    <property type="evidence" value="ECO:0007669"/>
    <property type="project" value="UniProtKB-KW"/>
</dbReference>
<dbReference type="InterPro" id="IPR044861">
    <property type="entry name" value="IPNS-like_FE2OG_OXY"/>
</dbReference>
<dbReference type="InterPro" id="IPR005123">
    <property type="entry name" value="Oxoglu/Fe-dep_dioxygenase_dom"/>
</dbReference>
<dbReference type="Gene3D" id="2.60.120.330">
    <property type="entry name" value="B-lactam Antibiotic, Isopenicillin N Synthase, Chain"/>
    <property type="match status" value="1"/>
</dbReference>
<evidence type="ECO:0000256" key="9">
    <source>
        <dbReference type="ARBA" id="ARBA00047725"/>
    </source>
</evidence>
<dbReference type="Pfam" id="PF03171">
    <property type="entry name" value="2OG-FeII_Oxy"/>
    <property type="match status" value="1"/>
</dbReference>
<evidence type="ECO:0000313" key="13">
    <source>
        <dbReference type="EMBL" id="PSJ54952.1"/>
    </source>
</evidence>
<evidence type="ECO:0000256" key="8">
    <source>
        <dbReference type="ARBA" id="ARBA00031282"/>
    </source>
</evidence>
<evidence type="ECO:0000256" key="6">
    <source>
        <dbReference type="ARBA" id="ARBA00022666"/>
    </source>
</evidence>
<dbReference type="EC" id="1.14.20.7" evidence="3"/>
<evidence type="ECO:0000256" key="3">
    <source>
        <dbReference type="ARBA" id="ARBA00012293"/>
    </source>
</evidence>
<dbReference type="GO" id="GO:0102276">
    <property type="term" value="F:2-oxoglutarate oxygenase/decarboxylase (ethylene-forming) activity"/>
    <property type="evidence" value="ECO:0007669"/>
    <property type="project" value="UniProtKB-EC"/>
</dbReference>
<dbReference type="PRINTS" id="PR00682">
    <property type="entry name" value="IPNSYNTHASE"/>
</dbReference>
<evidence type="ECO:0000256" key="2">
    <source>
        <dbReference type="ARBA" id="ARBA00004767"/>
    </source>
</evidence>
<comment type="catalytic activity">
    <reaction evidence="9">
        <text>2-oxoglutarate + O2 + 2 H(+) = ethene + 3 CO2 + H2O</text>
        <dbReference type="Rhea" id="RHEA:31523"/>
        <dbReference type="ChEBI" id="CHEBI:15377"/>
        <dbReference type="ChEBI" id="CHEBI:15378"/>
        <dbReference type="ChEBI" id="CHEBI:15379"/>
        <dbReference type="ChEBI" id="CHEBI:16526"/>
        <dbReference type="ChEBI" id="CHEBI:16810"/>
        <dbReference type="ChEBI" id="CHEBI:18153"/>
        <dbReference type="EC" id="1.13.12.19"/>
    </reaction>
</comment>
<keyword evidence="11" id="KW-0479">Metal-binding</keyword>
<dbReference type="PROSITE" id="PS51471">
    <property type="entry name" value="FE2OG_OXY"/>
    <property type="match status" value="1"/>
</dbReference>
<evidence type="ECO:0000256" key="4">
    <source>
        <dbReference type="ARBA" id="ARBA00012531"/>
    </source>
</evidence>
<organism evidence="13 14">
    <name type="scientific">Kumtagia ephedrae</name>
    <dbReference type="NCBI Taxonomy" id="2116701"/>
    <lineage>
        <taxon>Bacteria</taxon>
        <taxon>Pseudomonadati</taxon>
        <taxon>Pseudomonadota</taxon>
        <taxon>Alphaproteobacteria</taxon>
        <taxon>Hyphomicrobiales</taxon>
        <taxon>Phyllobacteriaceae</taxon>
        <taxon>Kumtagia</taxon>
    </lineage>
</organism>
<evidence type="ECO:0000256" key="1">
    <source>
        <dbReference type="ARBA" id="ARBA00001954"/>
    </source>
</evidence>
<dbReference type="Proteomes" id="UP000241229">
    <property type="component" value="Unassembled WGS sequence"/>
</dbReference>
<gene>
    <name evidence="13" type="ORF">C7I84_23400</name>
</gene>
<dbReference type="SUPFAM" id="SSF51197">
    <property type="entry name" value="Clavaminate synthase-like"/>
    <property type="match status" value="1"/>
</dbReference>
<name>A0A2P7RXS3_9HYPH</name>
<dbReference type="GO" id="GO:0009693">
    <property type="term" value="P:ethylene biosynthetic process"/>
    <property type="evidence" value="ECO:0007669"/>
    <property type="project" value="UniProtKB-KW"/>
</dbReference>
<keyword evidence="6" id="KW-0266">Ethylene biosynthesis</keyword>
<evidence type="ECO:0000256" key="11">
    <source>
        <dbReference type="RuleBase" id="RU003682"/>
    </source>
</evidence>
<dbReference type="InterPro" id="IPR026992">
    <property type="entry name" value="DIOX_N"/>
</dbReference>
<dbReference type="RefSeq" id="WP_106774642.1">
    <property type="nucleotide sequence ID" value="NZ_PXYK01000028.1"/>
</dbReference>
<dbReference type="EMBL" id="PXYK01000028">
    <property type="protein sequence ID" value="PSJ54952.1"/>
    <property type="molecule type" value="Genomic_DNA"/>
</dbReference>
<evidence type="ECO:0000256" key="5">
    <source>
        <dbReference type="ARBA" id="ARBA00019045"/>
    </source>
</evidence>
<dbReference type="OrthoDB" id="21825at2"/>
<comment type="caution">
    <text evidence="13">The sequence shown here is derived from an EMBL/GenBank/DDBJ whole genome shotgun (WGS) entry which is preliminary data.</text>
</comment>
<dbReference type="PANTHER" id="PTHR47990">
    <property type="entry name" value="2-OXOGLUTARATE (2OG) AND FE(II)-DEPENDENT OXYGENASE SUPERFAMILY PROTEIN-RELATED"/>
    <property type="match status" value="1"/>
</dbReference>
<keyword evidence="11" id="KW-0408">Iron</keyword>
<dbReference type="InterPro" id="IPR027443">
    <property type="entry name" value="IPNS-like_sf"/>
</dbReference>
<comment type="cofactor">
    <cofactor evidence="1">
        <name>Fe(2+)</name>
        <dbReference type="ChEBI" id="CHEBI:29033"/>
    </cofactor>
</comment>
<feature type="domain" description="Fe2OG dioxygenase" evidence="12">
    <location>
        <begin position="188"/>
        <end position="294"/>
    </location>
</feature>
<protein>
    <recommendedName>
        <fullName evidence="5">2-oxoglutarate-dependent ethylene/succinate-forming enzyme</fullName>
        <ecNumber evidence="4">1.13.12.19</ecNumber>
        <ecNumber evidence="3">1.14.20.7</ecNumber>
    </recommendedName>
    <alternativeName>
        <fullName evidence="7">2-oxoglutarate dioxygenase (ethylene-forming)</fullName>
    </alternativeName>
    <alternativeName>
        <fullName evidence="8">2-oxoglutarate/L-arginine monooxygenase/decarboxylase (succinate-forming)</fullName>
    </alternativeName>
</protein>
<comment type="similarity">
    <text evidence="11">Belongs to the iron/ascorbate-dependent oxidoreductase family.</text>
</comment>
<dbReference type="Pfam" id="PF14226">
    <property type="entry name" value="DIOX_N"/>
    <property type="match status" value="1"/>
</dbReference>
<keyword evidence="11" id="KW-0560">Oxidoreductase</keyword>